<evidence type="ECO:0000313" key="2">
    <source>
        <dbReference type="Proteomes" id="UP000789366"/>
    </source>
</evidence>
<comment type="caution">
    <text evidence="1">The sequence shown here is derived from an EMBL/GenBank/DDBJ whole genome shotgun (WGS) entry which is preliminary data.</text>
</comment>
<keyword evidence="2" id="KW-1185">Reference proteome</keyword>
<organism evidence="1 2">
    <name type="scientific">Cetraspora pellucida</name>
    <dbReference type="NCBI Taxonomy" id="1433469"/>
    <lineage>
        <taxon>Eukaryota</taxon>
        <taxon>Fungi</taxon>
        <taxon>Fungi incertae sedis</taxon>
        <taxon>Mucoromycota</taxon>
        <taxon>Glomeromycotina</taxon>
        <taxon>Glomeromycetes</taxon>
        <taxon>Diversisporales</taxon>
        <taxon>Gigasporaceae</taxon>
        <taxon>Cetraspora</taxon>
    </lineage>
</organism>
<evidence type="ECO:0000313" key="1">
    <source>
        <dbReference type="EMBL" id="CAG8706396.1"/>
    </source>
</evidence>
<accession>A0ACA9PEA6</accession>
<sequence length="87" mass="8911">NLVGFADLKDLGEEGILGAKDVVGIKGFENLVGVGGLGSLVGVGLGSLVGVGLGSLVEVKNLESLVEGFVEIKGLVVIRDIIKIKYF</sequence>
<dbReference type="Proteomes" id="UP000789366">
    <property type="component" value="Unassembled WGS sequence"/>
</dbReference>
<name>A0ACA9PEA6_9GLOM</name>
<protein>
    <submittedName>
        <fullName evidence="1">17392_t:CDS:1</fullName>
    </submittedName>
</protein>
<reference evidence="1" key="1">
    <citation type="submission" date="2021-06" db="EMBL/GenBank/DDBJ databases">
        <authorList>
            <person name="Kallberg Y."/>
            <person name="Tangrot J."/>
            <person name="Rosling A."/>
        </authorList>
    </citation>
    <scope>NUCLEOTIDE SEQUENCE</scope>
    <source>
        <strain evidence="1">28 12/20/2015</strain>
    </source>
</reference>
<feature type="non-terminal residue" evidence="1">
    <location>
        <position position="1"/>
    </location>
</feature>
<proteinExistence type="predicted"/>
<dbReference type="EMBL" id="CAJVPW010024836">
    <property type="protein sequence ID" value="CAG8706396.1"/>
    <property type="molecule type" value="Genomic_DNA"/>
</dbReference>
<gene>
    <name evidence="1" type="ORF">SPELUC_LOCUS11552</name>
</gene>